<dbReference type="Proteomes" id="UP001165085">
    <property type="component" value="Unassembled WGS sequence"/>
</dbReference>
<comment type="similarity">
    <text evidence="1 4">Belongs to the universal ribosomal protein uS19 family.</text>
</comment>
<dbReference type="InterPro" id="IPR020934">
    <property type="entry name" value="Ribosomal_uS19_CS"/>
</dbReference>
<dbReference type="AlphaFoldDB" id="A0A9W7E0S9"/>
<dbReference type="PRINTS" id="PR00975">
    <property type="entry name" value="RIBOSOMALS19"/>
</dbReference>
<dbReference type="Gene3D" id="3.30.860.10">
    <property type="entry name" value="30s Ribosomal Protein S19, Chain A"/>
    <property type="match status" value="1"/>
</dbReference>
<dbReference type="Pfam" id="PF00203">
    <property type="entry name" value="Ribosomal_S19"/>
    <property type="match status" value="1"/>
</dbReference>
<keyword evidence="3 4" id="KW-0687">Ribonucleoprotein</keyword>
<dbReference type="NCBIfam" id="NF003121">
    <property type="entry name" value="PRK04038.1"/>
    <property type="match status" value="1"/>
</dbReference>
<accession>A0A9W7E0S9</accession>
<evidence type="ECO:0000256" key="1">
    <source>
        <dbReference type="ARBA" id="ARBA00007345"/>
    </source>
</evidence>
<dbReference type="GO" id="GO:0003735">
    <property type="term" value="F:structural constituent of ribosome"/>
    <property type="evidence" value="ECO:0007669"/>
    <property type="project" value="InterPro"/>
</dbReference>
<keyword evidence="6" id="KW-1185">Reference proteome</keyword>
<dbReference type="HAMAP" id="MF_00531">
    <property type="entry name" value="Ribosomal_uS19"/>
    <property type="match status" value="1"/>
</dbReference>
<organism evidence="5 6">
    <name type="scientific">Triparma strigata</name>
    <dbReference type="NCBI Taxonomy" id="1606541"/>
    <lineage>
        <taxon>Eukaryota</taxon>
        <taxon>Sar</taxon>
        <taxon>Stramenopiles</taxon>
        <taxon>Ochrophyta</taxon>
        <taxon>Bolidophyceae</taxon>
        <taxon>Parmales</taxon>
        <taxon>Triparmaceae</taxon>
        <taxon>Triparma</taxon>
    </lineage>
</organism>
<evidence type="ECO:0000256" key="2">
    <source>
        <dbReference type="ARBA" id="ARBA00022980"/>
    </source>
</evidence>
<protein>
    <recommendedName>
        <fullName evidence="7">40S ribosomal protein S15</fullName>
    </recommendedName>
</protein>
<dbReference type="InterPro" id="IPR005713">
    <property type="entry name" value="Ribosomal_uS19_euk/arc"/>
</dbReference>
<dbReference type="PANTHER" id="PTHR11880:SF2">
    <property type="entry name" value="SMALL RIBOSOMAL SUBUNIT PROTEIN US19"/>
    <property type="match status" value="1"/>
</dbReference>
<comment type="caution">
    <text evidence="5">The sequence shown here is derived from an EMBL/GenBank/DDBJ whole genome shotgun (WGS) entry which is preliminary data.</text>
</comment>
<dbReference type="FunFam" id="3.30.860.10:FF:000002">
    <property type="entry name" value="40S ribosomal protein S15"/>
    <property type="match status" value="1"/>
</dbReference>
<evidence type="ECO:0000313" key="5">
    <source>
        <dbReference type="EMBL" id="GMH57853.1"/>
    </source>
</evidence>
<proteinExistence type="inferred from homology"/>
<dbReference type="EMBL" id="BRXY01000049">
    <property type="protein sequence ID" value="GMH57853.1"/>
    <property type="molecule type" value="Genomic_DNA"/>
</dbReference>
<evidence type="ECO:0000256" key="4">
    <source>
        <dbReference type="RuleBase" id="RU003485"/>
    </source>
</evidence>
<dbReference type="GO" id="GO:0003723">
    <property type="term" value="F:RNA binding"/>
    <property type="evidence" value="ECO:0007669"/>
    <property type="project" value="InterPro"/>
</dbReference>
<dbReference type="GO" id="GO:0006412">
    <property type="term" value="P:translation"/>
    <property type="evidence" value="ECO:0007669"/>
    <property type="project" value="InterPro"/>
</dbReference>
<dbReference type="PIRSF" id="PIRSF002144">
    <property type="entry name" value="Ribosomal_S19"/>
    <property type="match status" value="1"/>
</dbReference>
<dbReference type="OrthoDB" id="10258210at2759"/>
<dbReference type="InterPro" id="IPR023575">
    <property type="entry name" value="Ribosomal_uS19_SF"/>
</dbReference>
<dbReference type="InterPro" id="IPR002222">
    <property type="entry name" value="Ribosomal_uS19"/>
</dbReference>
<evidence type="ECO:0000256" key="3">
    <source>
        <dbReference type="ARBA" id="ARBA00023274"/>
    </source>
</evidence>
<dbReference type="GO" id="GO:0022627">
    <property type="term" value="C:cytosolic small ribosomal subunit"/>
    <property type="evidence" value="ECO:0007669"/>
    <property type="project" value="TreeGrafter"/>
</dbReference>
<dbReference type="SUPFAM" id="SSF54570">
    <property type="entry name" value="Ribosomal protein S19"/>
    <property type="match status" value="1"/>
</dbReference>
<dbReference type="GO" id="GO:0000028">
    <property type="term" value="P:ribosomal small subunit assembly"/>
    <property type="evidence" value="ECO:0007669"/>
    <property type="project" value="TreeGrafter"/>
</dbReference>
<gene>
    <name evidence="5" type="ORF">TrST_g5887</name>
</gene>
<keyword evidence="2 4" id="KW-0689">Ribosomal protein</keyword>
<dbReference type="NCBIfam" id="TIGR01025">
    <property type="entry name" value="uS19_arch"/>
    <property type="match status" value="1"/>
</dbReference>
<name>A0A9W7E0S9_9STRA</name>
<sequence length="148" mass="16837">MDAEKVAELRKKRAFRKFTFRGIDLDKLLDLTNDELMDLVTARARRRMSRGLKRKPMALIKRLRTAKKNAPPGEKPRGIKTHLRNMIIVPEMIGSIVGIYNGKMFCGVEIKAEMVGMYLGEFAITYKPVRHGRPGIGATNSSRFIPLH</sequence>
<dbReference type="PANTHER" id="PTHR11880">
    <property type="entry name" value="RIBOSOMAL PROTEIN S19P FAMILY MEMBER"/>
    <property type="match status" value="1"/>
</dbReference>
<evidence type="ECO:0000313" key="6">
    <source>
        <dbReference type="Proteomes" id="UP001165085"/>
    </source>
</evidence>
<reference evidence="6" key="1">
    <citation type="journal article" date="2023" name="Commun. Biol.">
        <title>Genome analysis of Parmales, the sister group of diatoms, reveals the evolutionary specialization of diatoms from phago-mixotrophs to photoautotrophs.</title>
        <authorList>
            <person name="Ban H."/>
            <person name="Sato S."/>
            <person name="Yoshikawa S."/>
            <person name="Yamada K."/>
            <person name="Nakamura Y."/>
            <person name="Ichinomiya M."/>
            <person name="Sato N."/>
            <person name="Blanc-Mathieu R."/>
            <person name="Endo H."/>
            <person name="Kuwata A."/>
            <person name="Ogata H."/>
        </authorList>
    </citation>
    <scope>NUCLEOTIDE SEQUENCE [LARGE SCALE GENOMIC DNA]</scope>
    <source>
        <strain evidence="6">NIES 3701</strain>
    </source>
</reference>
<dbReference type="PROSITE" id="PS00323">
    <property type="entry name" value="RIBOSOMAL_S19"/>
    <property type="match status" value="1"/>
</dbReference>
<evidence type="ECO:0008006" key="7">
    <source>
        <dbReference type="Google" id="ProtNLM"/>
    </source>
</evidence>